<comment type="catalytic activity">
    <reaction evidence="7">
        <text>L-threonyl-[protein] + ATP = O-phospho-L-threonyl-[protein] + ADP + H(+)</text>
        <dbReference type="Rhea" id="RHEA:46608"/>
        <dbReference type="Rhea" id="RHEA-COMP:11060"/>
        <dbReference type="Rhea" id="RHEA-COMP:11605"/>
        <dbReference type="ChEBI" id="CHEBI:15378"/>
        <dbReference type="ChEBI" id="CHEBI:30013"/>
        <dbReference type="ChEBI" id="CHEBI:30616"/>
        <dbReference type="ChEBI" id="CHEBI:61977"/>
        <dbReference type="ChEBI" id="CHEBI:456216"/>
        <dbReference type="EC" id="2.7.11.1"/>
    </reaction>
</comment>
<dbReference type="SUPFAM" id="SSF56112">
    <property type="entry name" value="Protein kinase-like (PK-like)"/>
    <property type="match status" value="1"/>
</dbReference>
<dbReference type="GO" id="GO:0004714">
    <property type="term" value="F:transmembrane receptor protein tyrosine kinase activity"/>
    <property type="evidence" value="ECO:0007669"/>
    <property type="project" value="InterPro"/>
</dbReference>
<proteinExistence type="predicted"/>
<evidence type="ECO:0000256" key="2">
    <source>
        <dbReference type="ARBA" id="ARBA00022527"/>
    </source>
</evidence>
<dbReference type="Pfam" id="PF00069">
    <property type="entry name" value="Pkinase"/>
    <property type="match status" value="1"/>
</dbReference>
<dbReference type="InterPro" id="IPR045272">
    <property type="entry name" value="ANXUR1/2-like"/>
</dbReference>
<protein>
    <recommendedName>
        <fullName evidence="1">non-specific serine/threonine protein kinase</fullName>
        <ecNumber evidence="1">2.7.11.1</ecNumber>
    </recommendedName>
</protein>
<keyword evidence="11" id="KW-1185">Reference proteome</keyword>
<dbReference type="AlphaFoldDB" id="A0AA35ZSP9"/>
<comment type="catalytic activity">
    <reaction evidence="8">
        <text>L-seryl-[protein] + ATP = O-phospho-L-seryl-[protein] + ADP + H(+)</text>
        <dbReference type="Rhea" id="RHEA:17989"/>
        <dbReference type="Rhea" id="RHEA-COMP:9863"/>
        <dbReference type="Rhea" id="RHEA-COMP:11604"/>
        <dbReference type="ChEBI" id="CHEBI:15378"/>
        <dbReference type="ChEBI" id="CHEBI:29999"/>
        <dbReference type="ChEBI" id="CHEBI:30616"/>
        <dbReference type="ChEBI" id="CHEBI:83421"/>
        <dbReference type="ChEBI" id="CHEBI:456216"/>
        <dbReference type="EC" id="2.7.11.1"/>
    </reaction>
</comment>
<evidence type="ECO:0000256" key="3">
    <source>
        <dbReference type="ARBA" id="ARBA00022679"/>
    </source>
</evidence>
<dbReference type="PANTHER" id="PTHR27003">
    <property type="entry name" value="OS07G0166700 PROTEIN"/>
    <property type="match status" value="1"/>
</dbReference>
<dbReference type="InterPro" id="IPR011009">
    <property type="entry name" value="Kinase-like_dom_sf"/>
</dbReference>
<reference evidence="10" key="1">
    <citation type="submission" date="2023-04" db="EMBL/GenBank/DDBJ databases">
        <authorList>
            <person name="Vijverberg K."/>
            <person name="Xiong W."/>
            <person name="Schranz E."/>
        </authorList>
    </citation>
    <scope>NUCLEOTIDE SEQUENCE</scope>
</reference>
<evidence type="ECO:0000256" key="6">
    <source>
        <dbReference type="ARBA" id="ARBA00022840"/>
    </source>
</evidence>
<evidence type="ECO:0000256" key="7">
    <source>
        <dbReference type="ARBA" id="ARBA00047899"/>
    </source>
</evidence>
<accession>A0AA35ZSP9</accession>
<dbReference type="SMART" id="SM00220">
    <property type="entry name" value="S_TKc"/>
    <property type="match status" value="1"/>
</dbReference>
<keyword evidence="4" id="KW-0547">Nucleotide-binding</keyword>
<dbReference type="InterPro" id="IPR008271">
    <property type="entry name" value="Ser/Thr_kinase_AS"/>
</dbReference>
<evidence type="ECO:0000259" key="9">
    <source>
        <dbReference type="PROSITE" id="PS50011"/>
    </source>
</evidence>
<dbReference type="GO" id="GO:0005634">
    <property type="term" value="C:nucleus"/>
    <property type="evidence" value="ECO:0007669"/>
    <property type="project" value="InterPro"/>
</dbReference>
<dbReference type="InterPro" id="IPR000719">
    <property type="entry name" value="Prot_kinase_dom"/>
</dbReference>
<sequence>MGASRKLQSEIDRVLKKVQESVDIFDSIWNKVYDTDNAYQRERFEAELKKEIKKLQRYRDQIKTWIQSSEIKDKKVSASYEQALMDARKLIEREMERFRICEKDTKTKAYSKERLGQQPKWDYKEKAKSETRDWLNNTVFELESQIDGFEAEMEGLSLKKGKAWPPRLRHLESSIARHKAHILKLELILRLLDNDELSPELVNDVKDFTDDYVERNQEDFDEFEDVDMLYDILQLDNIEALEDFAISGTSGLIKVGASMNNIEHKFQATSLFPVIVPLTKEGKQNGYKVGADMDNIEQRFQATCQMPVVIPLTEEERKQNESQPFIQVVANMDKVEQRLQATHQLPIVAPLTEEKKQIESQPLIQAGTSMDNTEQRLQATCQLPIIVPLPPEEVIKQNGYKDFDHLKIPHGTLLMATNNFSKEYVIAKGGFGLVYKAQNEHGIIAVKKLDPRFGQGEREFMMEIAMLSAYTHENLVSLVGFCDEGDEKILVYKYESNGSLDQHLRRKDLTWIQRLRICLDVAQGLKYLHNDIGTQHRILHRDMKSSNILLDENFRAKISDFGLSKVALANVPCTVLISKVCGTPGYVDPEYYKHGILTQKSDVYSFGVVMFEVLCGKLVGVSKHLDEPFSAELPQICYKEGTLDVIIDCDLRNQMNSASLCTFSAIAHQCLKCRGRDRPTMTLVVEELKKALVYQQVVSPE</sequence>
<dbReference type="GO" id="GO:0005524">
    <property type="term" value="F:ATP binding"/>
    <property type="evidence" value="ECO:0007669"/>
    <property type="project" value="UniProtKB-KW"/>
</dbReference>
<gene>
    <name evidence="10" type="ORF">LSALG_LOCUS35832</name>
</gene>
<dbReference type="GO" id="GO:0004674">
    <property type="term" value="F:protein serine/threonine kinase activity"/>
    <property type="evidence" value="ECO:0007669"/>
    <property type="project" value="UniProtKB-KW"/>
</dbReference>
<dbReference type="Gene3D" id="1.10.510.10">
    <property type="entry name" value="Transferase(Phosphotransferase) domain 1"/>
    <property type="match status" value="1"/>
</dbReference>
<evidence type="ECO:0000313" key="10">
    <source>
        <dbReference type="EMBL" id="CAI9296992.1"/>
    </source>
</evidence>
<keyword evidence="5" id="KW-0418">Kinase</keyword>
<name>A0AA35ZSP9_LACSI</name>
<dbReference type="FunFam" id="3.30.200.20:FF:000039">
    <property type="entry name" value="receptor-like protein kinase FERONIA"/>
    <property type="match status" value="1"/>
</dbReference>
<evidence type="ECO:0000256" key="5">
    <source>
        <dbReference type="ARBA" id="ARBA00022777"/>
    </source>
</evidence>
<dbReference type="EMBL" id="OX465084">
    <property type="protein sequence ID" value="CAI9296992.1"/>
    <property type="molecule type" value="Genomic_DNA"/>
</dbReference>
<dbReference type="Gene3D" id="3.30.200.20">
    <property type="entry name" value="Phosphorylase Kinase, domain 1"/>
    <property type="match status" value="1"/>
</dbReference>
<evidence type="ECO:0000256" key="4">
    <source>
        <dbReference type="ARBA" id="ARBA00022741"/>
    </source>
</evidence>
<keyword evidence="6" id="KW-0067">ATP-binding</keyword>
<dbReference type="EC" id="2.7.11.1" evidence="1"/>
<keyword evidence="3" id="KW-0808">Transferase</keyword>
<dbReference type="PROSITE" id="PS00108">
    <property type="entry name" value="PROTEIN_KINASE_ST"/>
    <property type="match status" value="1"/>
</dbReference>
<feature type="domain" description="Protein kinase" evidence="9">
    <location>
        <begin position="420"/>
        <end position="693"/>
    </location>
</feature>
<dbReference type="FunFam" id="1.10.510.10:FF:001023">
    <property type="entry name" value="Os07g0541700 protein"/>
    <property type="match status" value="1"/>
</dbReference>
<dbReference type="PROSITE" id="PS50011">
    <property type="entry name" value="PROTEIN_KINASE_DOM"/>
    <property type="match status" value="1"/>
</dbReference>
<dbReference type="GO" id="GO:0006355">
    <property type="term" value="P:regulation of DNA-templated transcription"/>
    <property type="evidence" value="ECO:0007669"/>
    <property type="project" value="InterPro"/>
</dbReference>
<organism evidence="10 11">
    <name type="scientific">Lactuca saligna</name>
    <name type="common">Willowleaf lettuce</name>
    <dbReference type="NCBI Taxonomy" id="75948"/>
    <lineage>
        <taxon>Eukaryota</taxon>
        <taxon>Viridiplantae</taxon>
        <taxon>Streptophyta</taxon>
        <taxon>Embryophyta</taxon>
        <taxon>Tracheophyta</taxon>
        <taxon>Spermatophyta</taxon>
        <taxon>Magnoliopsida</taxon>
        <taxon>eudicotyledons</taxon>
        <taxon>Gunneridae</taxon>
        <taxon>Pentapetalae</taxon>
        <taxon>asterids</taxon>
        <taxon>campanulids</taxon>
        <taxon>Asterales</taxon>
        <taxon>Asteraceae</taxon>
        <taxon>Cichorioideae</taxon>
        <taxon>Cichorieae</taxon>
        <taxon>Lactucinae</taxon>
        <taxon>Lactuca</taxon>
    </lineage>
</organism>
<dbReference type="PANTHER" id="PTHR27003:SF458">
    <property type="entry name" value="TOLL_INTERLEUKIN-1 RECEPTOR HOMOLOGY (TIR) DOMAIN, PROTEIN KINASE-LIKE DOMAIN PROTEIN-RELATED"/>
    <property type="match status" value="1"/>
</dbReference>
<evidence type="ECO:0000313" key="11">
    <source>
        <dbReference type="Proteomes" id="UP001177003"/>
    </source>
</evidence>
<dbReference type="GO" id="GO:0009506">
    <property type="term" value="C:plasmodesma"/>
    <property type="evidence" value="ECO:0007669"/>
    <property type="project" value="TreeGrafter"/>
</dbReference>
<dbReference type="GO" id="GO:0005886">
    <property type="term" value="C:plasma membrane"/>
    <property type="evidence" value="ECO:0007669"/>
    <property type="project" value="TreeGrafter"/>
</dbReference>
<dbReference type="InterPro" id="IPR007207">
    <property type="entry name" value="Not_N"/>
</dbReference>
<evidence type="ECO:0000256" key="1">
    <source>
        <dbReference type="ARBA" id="ARBA00012513"/>
    </source>
</evidence>
<keyword evidence="2" id="KW-0723">Serine/threonine-protein kinase</keyword>
<dbReference type="Proteomes" id="UP001177003">
    <property type="component" value="Chromosome 8"/>
</dbReference>
<dbReference type="Pfam" id="PF04065">
    <property type="entry name" value="Not3"/>
    <property type="match status" value="1"/>
</dbReference>
<evidence type="ECO:0000256" key="8">
    <source>
        <dbReference type="ARBA" id="ARBA00048679"/>
    </source>
</evidence>